<feature type="domain" description="YgjP-like metallopeptidase" evidence="1">
    <location>
        <begin position="56"/>
        <end position="154"/>
    </location>
</feature>
<dbReference type="Gene3D" id="3.30.2010.10">
    <property type="entry name" value="Metalloproteases ('zincins'), catalytic domain"/>
    <property type="match status" value="1"/>
</dbReference>
<feature type="domain" description="YgjP-like metallopeptidase" evidence="1">
    <location>
        <begin position="4"/>
        <end position="41"/>
    </location>
</feature>
<gene>
    <name evidence="2" type="ORF">LEA_21008</name>
</gene>
<accession>K1R366</accession>
<organism evidence="2">
    <name type="scientific">human gut metagenome</name>
    <dbReference type="NCBI Taxonomy" id="408170"/>
    <lineage>
        <taxon>unclassified sequences</taxon>
        <taxon>metagenomes</taxon>
        <taxon>organismal metagenomes</taxon>
    </lineage>
</organism>
<evidence type="ECO:0000313" key="2">
    <source>
        <dbReference type="EMBL" id="EKC43707.1"/>
    </source>
</evidence>
<dbReference type="InterPro" id="IPR002725">
    <property type="entry name" value="YgjP-like_metallopeptidase"/>
</dbReference>
<proteinExistence type="predicted"/>
<name>K1R366_9ZZZZ</name>
<dbReference type="GO" id="GO:0016787">
    <property type="term" value="F:hydrolase activity"/>
    <property type="evidence" value="ECO:0007669"/>
    <property type="project" value="UniProtKB-KW"/>
</dbReference>
<sequence>MTKDLKVSVKAPVGCPQKTIDDFVLSHEKWINEHIEKQKSRLFLEKTLDEKRVSELRALAAAELPRRVEYYSEKMRLYPTSVKITSAATRFGSCSGKNSICFSYRLMLYPPEAVDYVVVHELAHIKEKNHSARFYALVERYMPDYREREKLLQKNTEALIYKASVFLFTLKMSCAFLPVCRNRICPRGRIEIKQL</sequence>
<keyword evidence="2" id="KW-0378">Hydrolase</keyword>
<dbReference type="PANTHER" id="PTHR30399">
    <property type="entry name" value="UNCHARACTERIZED PROTEIN YGJP"/>
    <property type="match status" value="1"/>
</dbReference>
<feature type="non-terminal residue" evidence="2">
    <location>
        <position position="195"/>
    </location>
</feature>
<comment type="caution">
    <text evidence="2">The sequence shown here is derived from an EMBL/GenBank/DDBJ whole genome shotgun (WGS) entry which is preliminary data.</text>
</comment>
<dbReference type="InterPro" id="IPR053136">
    <property type="entry name" value="UTP_pyrophosphatase-like"/>
</dbReference>
<evidence type="ECO:0000259" key="1">
    <source>
        <dbReference type="Pfam" id="PF01863"/>
    </source>
</evidence>
<dbReference type="AlphaFoldDB" id="K1R366"/>
<dbReference type="CDD" id="cd07344">
    <property type="entry name" value="M48_yhfN_like"/>
    <property type="match status" value="1"/>
</dbReference>
<reference evidence="2" key="1">
    <citation type="journal article" date="2013" name="Environ. Microbiol.">
        <title>Microbiota from the distal guts of lean and obese adolescents exhibit partial functional redundancy besides clear differences in community structure.</title>
        <authorList>
            <person name="Ferrer M."/>
            <person name="Ruiz A."/>
            <person name="Lanza F."/>
            <person name="Haange S.B."/>
            <person name="Oberbach A."/>
            <person name="Till H."/>
            <person name="Bargiela R."/>
            <person name="Campoy C."/>
            <person name="Segura M.T."/>
            <person name="Richter M."/>
            <person name="von Bergen M."/>
            <person name="Seifert J."/>
            <person name="Suarez A."/>
        </authorList>
    </citation>
    <scope>NUCLEOTIDE SEQUENCE</scope>
</reference>
<dbReference type="EMBL" id="AJWY01014454">
    <property type="protein sequence ID" value="EKC43707.1"/>
    <property type="molecule type" value="Genomic_DNA"/>
</dbReference>
<protein>
    <submittedName>
        <fullName evidence="2">Metal-dependent hydrolase</fullName>
    </submittedName>
</protein>
<dbReference type="Pfam" id="PF01863">
    <property type="entry name" value="YgjP-like"/>
    <property type="match status" value="2"/>
</dbReference>
<dbReference type="PANTHER" id="PTHR30399:SF1">
    <property type="entry name" value="UTP PYROPHOSPHATASE"/>
    <property type="match status" value="1"/>
</dbReference>